<keyword evidence="2" id="KW-1185">Reference proteome</keyword>
<organism evidence="1 2">
    <name type="scientific">Saprospira grandis (strain Lewin)</name>
    <dbReference type="NCBI Taxonomy" id="984262"/>
    <lineage>
        <taxon>Bacteria</taxon>
        <taxon>Pseudomonadati</taxon>
        <taxon>Bacteroidota</taxon>
        <taxon>Saprospiria</taxon>
        <taxon>Saprospirales</taxon>
        <taxon>Saprospiraceae</taxon>
        <taxon>Saprospira</taxon>
    </lineage>
</organism>
<reference evidence="1 2" key="1">
    <citation type="journal article" date="2012" name="Stand. Genomic Sci.">
        <title>Complete genome sequencing and analysis of Saprospira grandis str. Lewin, a predatory marine bacterium.</title>
        <authorList>
            <person name="Saw J.H."/>
            <person name="Yuryev A."/>
            <person name="Kanbe M."/>
            <person name="Hou S."/>
            <person name="Young A.G."/>
            <person name="Aizawa S."/>
            <person name="Alam M."/>
        </authorList>
    </citation>
    <scope>NUCLEOTIDE SEQUENCE [LARGE SCALE GENOMIC DNA]</scope>
    <source>
        <strain evidence="1 2">Lewin</strain>
    </source>
</reference>
<dbReference type="AlphaFoldDB" id="H6L4H1"/>
<protein>
    <submittedName>
        <fullName evidence="1">Uncharacterized protein</fullName>
    </submittedName>
</protein>
<dbReference type="EMBL" id="CP002831">
    <property type="protein sequence ID" value="AFC22850.1"/>
    <property type="molecule type" value="Genomic_DNA"/>
</dbReference>
<evidence type="ECO:0000313" key="1">
    <source>
        <dbReference type="EMBL" id="AFC22850.1"/>
    </source>
</evidence>
<evidence type="ECO:0000313" key="2">
    <source>
        <dbReference type="Proteomes" id="UP000007519"/>
    </source>
</evidence>
<dbReference type="HOGENOM" id="CLU_3157650_0_0_10"/>
<dbReference type="RefSeq" id="WP_014373101.1">
    <property type="nucleotide sequence ID" value="NC_016940.1"/>
</dbReference>
<dbReference type="Proteomes" id="UP000007519">
    <property type="component" value="Chromosome"/>
</dbReference>
<gene>
    <name evidence="1" type="ordered locus">SGRA_0105</name>
</gene>
<sequence>MYGSDFNMQTMGSFSSDFNTFRAVFITKRTKCSILGQKKEQMFSSAPF</sequence>
<dbReference type="KEGG" id="sgn:SGRA_0105"/>
<name>H6L4H1_SAPGL</name>
<accession>H6L4H1</accession>
<proteinExistence type="predicted"/>